<protein>
    <submittedName>
        <fullName evidence="2">Uncharacterized protein</fullName>
    </submittedName>
</protein>
<feature type="region of interest" description="Disordered" evidence="1">
    <location>
        <begin position="44"/>
        <end position="141"/>
    </location>
</feature>
<accession>A0A9W9LIW0</accession>
<evidence type="ECO:0000313" key="3">
    <source>
        <dbReference type="Proteomes" id="UP001149163"/>
    </source>
</evidence>
<keyword evidence="3" id="KW-1185">Reference proteome</keyword>
<reference evidence="2" key="1">
    <citation type="submission" date="2022-11" db="EMBL/GenBank/DDBJ databases">
        <authorList>
            <person name="Petersen C."/>
        </authorList>
    </citation>
    <scope>NUCLEOTIDE SEQUENCE</scope>
    <source>
        <strain evidence="2">IBT 26290</strain>
    </source>
</reference>
<comment type="caution">
    <text evidence="2">The sequence shown here is derived from an EMBL/GenBank/DDBJ whole genome shotgun (WGS) entry which is preliminary data.</text>
</comment>
<sequence length="285" mass="31995">MSRMRWIPQDDEPLRPEDGRQTWRGTSSEWIRLILPEWKIGNERKASKTEDREAKASNHAASDRTFLRSLVHDRGSPSHDDRGTSTPTSPSHPIQATTNGRSHRFVGHFDTTGHDQPLIRGSGGEPTQREAHRDAATGPGTPGHVHVCVLGSDHVVPPVRSTRHAIPPRPQRTDHVVADRAFWEIWEIWEIWIVSALHAVIRRANCLFLKTQPGGEAAKLPRDEAREDTHLPQRIPGHHGLIGPFVHGTCFPFRTCLPSSLLAGRRALSGPTSQRTPFSDRPRHY</sequence>
<feature type="compositionally biased region" description="Basic and acidic residues" evidence="1">
    <location>
        <begin position="44"/>
        <end position="83"/>
    </location>
</feature>
<reference evidence="2" key="2">
    <citation type="journal article" date="2023" name="IMA Fungus">
        <title>Comparative genomic study of the Penicillium genus elucidates a diverse pangenome and 15 lateral gene transfer events.</title>
        <authorList>
            <person name="Petersen C."/>
            <person name="Sorensen T."/>
            <person name="Nielsen M.R."/>
            <person name="Sondergaard T.E."/>
            <person name="Sorensen J.L."/>
            <person name="Fitzpatrick D.A."/>
            <person name="Frisvad J.C."/>
            <person name="Nielsen K.L."/>
        </authorList>
    </citation>
    <scope>NUCLEOTIDE SEQUENCE</scope>
    <source>
        <strain evidence="2">IBT 26290</strain>
    </source>
</reference>
<gene>
    <name evidence="2" type="ORF">N7482_008310</name>
</gene>
<evidence type="ECO:0000256" key="1">
    <source>
        <dbReference type="SAM" id="MobiDB-lite"/>
    </source>
</evidence>
<proteinExistence type="predicted"/>
<feature type="region of interest" description="Disordered" evidence="1">
    <location>
        <begin position="1"/>
        <end position="26"/>
    </location>
</feature>
<feature type="compositionally biased region" description="Basic and acidic residues" evidence="1">
    <location>
        <begin position="12"/>
        <end position="21"/>
    </location>
</feature>
<dbReference type="Proteomes" id="UP001149163">
    <property type="component" value="Unassembled WGS sequence"/>
</dbReference>
<feature type="compositionally biased region" description="Polar residues" evidence="1">
    <location>
        <begin position="84"/>
        <end position="100"/>
    </location>
</feature>
<dbReference type="AlphaFoldDB" id="A0A9W9LIW0"/>
<name>A0A9W9LIW0_9EURO</name>
<organism evidence="2 3">
    <name type="scientific">Penicillium canariense</name>
    <dbReference type="NCBI Taxonomy" id="189055"/>
    <lineage>
        <taxon>Eukaryota</taxon>
        <taxon>Fungi</taxon>
        <taxon>Dikarya</taxon>
        <taxon>Ascomycota</taxon>
        <taxon>Pezizomycotina</taxon>
        <taxon>Eurotiomycetes</taxon>
        <taxon>Eurotiomycetidae</taxon>
        <taxon>Eurotiales</taxon>
        <taxon>Aspergillaceae</taxon>
        <taxon>Penicillium</taxon>
    </lineage>
</organism>
<dbReference type="RefSeq" id="XP_056540199.1">
    <property type="nucleotide sequence ID" value="XM_056690434.1"/>
</dbReference>
<dbReference type="EMBL" id="JAPQKN010000006">
    <property type="protein sequence ID" value="KAJ5157210.1"/>
    <property type="molecule type" value="Genomic_DNA"/>
</dbReference>
<dbReference type="GeneID" id="81429610"/>
<evidence type="ECO:0000313" key="2">
    <source>
        <dbReference type="EMBL" id="KAJ5157210.1"/>
    </source>
</evidence>